<dbReference type="Gene3D" id="2.70.98.50">
    <property type="entry name" value="putative glycoside hydrolase family protein from bacillus halodurans"/>
    <property type="match status" value="1"/>
</dbReference>
<keyword evidence="4" id="KW-0378">Hydrolase</keyword>
<dbReference type="Pfam" id="PF22124">
    <property type="entry name" value="Glyco_hydro_95_cat"/>
    <property type="match status" value="1"/>
</dbReference>
<dbReference type="GO" id="GO:0005975">
    <property type="term" value="P:carbohydrate metabolic process"/>
    <property type="evidence" value="ECO:0007669"/>
    <property type="project" value="InterPro"/>
</dbReference>
<dbReference type="PIRSF" id="PIRSF007663">
    <property type="entry name" value="UCP007663"/>
    <property type="match status" value="1"/>
</dbReference>
<dbReference type="PANTHER" id="PTHR31084">
    <property type="entry name" value="ALPHA-L-FUCOSIDASE 2"/>
    <property type="match status" value="1"/>
</dbReference>
<dbReference type="InterPro" id="IPR013780">
    <property type="entry name" value="Glyco_hydro_b"/>
</dbReference>
<evidence type="ECO:0000259" key="2">
    <source>
        <dbReference type="Pfam" id="PF21307"/>
    </source>
</evidence>
<organism evidence="4 5">
    <name type="scientific">Silvibacterium dinghuense</name>
    <dbReference type="NCBI Taxonomy" id="1560006"/>
    <lineage>
        <taxon>Bacteria</taxon>
        <taxon>Pseudomonadati</taxon>
        <taxon>Acidobacteriota</taxon>
        <taxon>Terriglobia</taxon>
        <taxon>Terriglobales</taxon>
        <taxon>Acidobacteriaceae</taxon>
        <taxon>Silvibacterium</taxon>
    </lineage>
</organism>
<dbReference type="InterPro" id="IPR027414">
    <property type="entry name" value="GH95_N_dom"/>
</dbReference>
<reference evidence="4 5" key="1">
    <citation type="journal article" date="2016" name="Int. J. Syst. Evol. Microbiol.">
        <title>Acidipila dinghuensis sp. nov., an acidobacterium isolated from forest soil.</title>
        <authorList>
            <person name="Jiang Y.W."/>
            <person name="Wang J."/>
            <person name="Chen M.H."/>
            <person name="Lv Y.Y."/>
            <person name="Qiu L.H."/>
        </authorList>
    </citation>
    <scope>NUCLEOTIDE SEQUENCE [LARGE SCALE GENOMIC DNA]</scope>
    <source>
        <strain evidence="4 5">DHOF10</strain>
    </source>
</reference>
<comment type="caution">
    <text evidence="4">The sequence shown here is derived from an EMBL/GenBank/DDBJ whole genome shotgun (WGS) entry which is preliminary data.</text>
</comment>
<feature type="domain" description="Glycosyl hydrolase family 95 N-terminal" evidence="1">
    <location>
        <begin position="19"/>
        <end position="257"/>
    </location>
</feature>
<evidence type="ECO:0000313" key="5">
    <source>
        <dbReference type="Proteomes" id="UP000290253"/>
    </source>
</evidence>
<dbReference type="Pfam" id="PF21307">
    <property type="entry name" value="Glyco_hydro_95_C"/>
    <property type="match status" value="1"/>
</dbReference>
<evidence type="ECO:0000313" key="4">
    <source>
        <dbReference type="EMBL" id="RXS94903.1"/>
    </source>
</evidence>
<protein>
    <submittedName>
        <fullName evidence="4">Glycoside hydrolase family 95 protein</fullName>
    </submittedName>
</protein>
<sequence>MTKLPSSLHGEQTQTGDVLWYSRPADTWLEAIPLGNGRLGAMVFGGMQRERIALSESTAWSGAAATGDVNPGAREHLEEIRRLLFAEKYDEAQVLSSKYLVGSMKNFGTNLPLPELLLEFESGAEVTEYQRSLRLNEAIAQVRWMAHGDRYEREAFASHADGVLIMRVSCNRKKRIGFRMHFGEGVLPGEVHAADGALRFTGHAWETLHSSGRDGVAVQIEARVLNDGGMVTAQANSLEVQGADEVTLLVAIGTSYGGANAGQMCRKILDASTVKSYSQLRKAHVSDYQPLYRRMAIDLGESTSAMRTMPIDQRRKAVEDGADDPELLALFFQYGRYLTIAGSREDSPLPLALQGIWNDGLASSMGWTDDFHLDINTEQNYWPAEVCNLSECQMPLFRLIDGMREHGHETAQGMYGAPGWVAHTVTNPWGYTAPGGTGWGIFVTAGVWISLQLWQHWSFGGDIVFLRTRAYPVLRDAAEFFLGYMVTEPKHGWLVTGPSESPENWYLTPTGGRASVSMGPTCDRVLIDALFRICIEASETLGVDEALRERLMSARRKLPPFQVGRHGQLQEWLEDFEEAYPNHRHTSHLIALYPENEISPRKTPELARAAEVTIERRIHAPHWEQSEWGRANLVVYYARLLKGDEARKYLIELISKSSASNLLTFSSGGVAGAEQDIFAIDGNTAGAAGIAEMLLQSQGGEIELLPALPVAWAKGSIRGLCARGSFVVDLAWERGQLREAMLFSQRGGKTQIRYGERVLSVEIAPGETRRMLARDFRA</sequence>
<dbReference type="InterPro" id="IPR008928">
    <property type="entry name" value="6-hairpin_glycosidase_sf"/>
</dbReference>
<dbReference type="AlphaFoldDB" id="A0A4Q1SCT3"/>
<dbReference type="Gene3D" id="1.50.10.10">
    <property type="match status" value="1"/>
</dbReference>
<dbReference type="OrthoDB" id="9802600at2"/>
<dbReference type="Pfam" id="PF14498">
    <property type="entry name" value="Glyco_hyd_65N_2"/>
    <property type="match status" value="1"/>
</dbReference>
<dbReference type="Proteomes" id="UP000290253">
    <property type="component" value="Unassembled WGS sequence"/>
</dbReference>
<keyword evidence="5" id="KW-1185">Reference proteome</keyword>
<proteinExistence type="predicted"/>
<dbReference type="PANTHER" id="PTHR31084:SF0">
    <property type="entry name" value="ALPHA-L-FUCOSIDASE 2"/>
    <property type="match status" value="1"/>
</dbReference>
<dbReference type="InterPro" id="IPR054363">
    <property type="entry name" value="GH95_cat"/>
</dbReference>
<name>A0A4Q1SCT3_9BACT</name>
<dbReference type="Gene3D" id="2.60.40.1180">
    <property type="entry name" value="Golgi alpha-mannosidase II"/>
    <property type="match status" value="1"/>
</dbReference>
<accession>A0A4Q1SCT3</accession>
<feature type="domain" description="Glycosyl hydrolase family 95 catalytic" evidence="3">
    <location>
        <begin position="276"/>
        <end position="694"/>
    </location>
</feature>
<gene>
    <name evidence="4" type="ORF">ESZ00_09685</name>
</gene>
<dbReference type="InterPro" id="IPR012341">
    <property type="entry name" value="6hp_glycosidase-like_sf"/>
</dbReference>
<evidence type="ECO:0000259" key="3">
    <source>
        <dbReference type="Pfam" id="PF22124"/>
    </source>
</evidence>
<evidence type="ECO:0000259" key="1">
    <source>
        <dbReference type="Pfam" id="PF14498"/>
    </source>
</evidence>
<feature type="domain" description="Alpha fucosidase A-like C-terminal" evidence="2">
    <location>
        <begin position="696"/>
        <end position="758"/>
    </location>
</feature>
<dbReference type="EMBL" id="SDMK01000002">
    <property type="protein sequence ID" value="RXS94903.1"/>
    <property type="molecule type" value="Genomic_DNA"/>
</dbReference>
<dbReference type="InterPro" id="IPR016518">
    <property type="entry name" value="Alpha-L-fucosidase"/>
</dbReference>
<dbReference type="SUPFAM" id="SSF48208">
    <property type="entry name" value="Six-hairpin glycosidases"/>
    <property type="match status" value="1"/>
</dbReference>
<dbReference type="GO" id="GO:0004560">
    <property type="term" value="F:alpha-L-fucosidase activity"/>
    <property type="evidence" value="ECO:0007669"/>
    <property type="project" value="InterPro"/>
</dbReference>
<dbReference type="InterPro" id="IPR049053">
    <property type="entry name" value="AFCA-like_C"/>
</dbReference>